<dbReference type="EMBL" id="JAULSW010000009">
    <property type="protein sequence ID" value="KAK3370652.1"/>
    <property type="molecule type" value="Genomic_DNA"/>
</dbReference>
<reference evidence="1" key="1">
    <citation type="journal article" date="2023" name="Mol. Phylogenet. Evol.">
        <title>Genome-scale phylogeny and comparative genomics of the fungal order Sordariales.</title>
        <authorList>
            <person name="Hensen N."/>
            <person name="Bonometti L."/>
            <person name="Westerberg I."/>
            <person name="Brannstrom I.O."/>
            <person name="Guillou S."/>
            <person name="Cros-Aarteil S."/>
            <person name="Calhoun S."/>
            <person name="Haridas S."/>
            <person name="Kuo A."/>
            <person name="Mondo S."/>
            <person name="Pangilinan J."/>
            <person name="Riley R."/>
            <person name="LaButti K."/>
            <person name="Andreopoulos B."/>
            <person name="Lipzen A."/>
            <person name="Chen C."/>
            <person name="Yan M."/>
            <person name="Daum C."/>
            <person name="Ng V."/>
            <person name="Clum A."/>
            <person name="Steindorff A."/>
            <person name="Ohm R.A."/>
            <person name="Martin F."/>
            <person name="Silar P."/>
            <person name="Natvig D.O."/>
            <person name="Lalanne C."/>
            <person name="Gautier V."/>
            <person name="Ament-Velasquez S.L."/>
            <person name="Kruys A."/>
            <person name="Hutchinson M.I."/>
            <person name="Powell A.J."/>
            <person name="Barry K."/>
            <person name="Miller A.N."/>
            <person name="Grigoriev I.V."/>
            <person name="Debuchy R."/>
            <person name="Gladieux P."/>
            <person name="Hiltunen Thoren M."/>
            <person name="Johannesson H."/>
        </authorList>
    </citation>
    <scope>NUCLEOTIDE SEQUENCE</scope>
    <source>
        <strain evidence="1">CBS 232.78</strain>
    </source>
</reference>
<evidence type="ECO:0000313" key="1">
    <source>
        <dbReference type="EMBL" id="KAK3370652.1"/>
    </source>
</evidence>
<keyword evidence="2" id="KW-1185">Reference proteome</keyword>
<reference evidence="1" key="2">
    <citation type="submission" date="2023-06" db="EMBL/GenBank/DDBJ databases">
        <authorList>
            <consortium name="Lawrence Berkeley National Laboratory"/>
            <person name="Haridas S."/>
            <person name="Hensen N."/>
            <person name="Bonometti L."/>
            <person name="Westerberg I."/>
            <person name="Brannstrom I.O."/>
            <person name="Guillou S."/>
            <person name="Cros-Aarteil S."/>
            <person name="Calhoun S."/>
            <person name="Kuo A."/>
            <person name="Mondo S."/>
            <person name="Pangilinan J."/>
            <person name="Riley R."/>
            <person name="LaButti K."/>
            <person name="Andreopoulos B."/>
            <person name="Lipzen A."/>
            <person name="Chen C."/>
            <person name="Yanf M."/>
            <person name="Daum C."/>
            <person name="Ng V."/>
            <person name="Clum A."/>
            <person name="Steindorff A."/>
            <person name="Ohm R."/>
            <person name="Martin F."/>
            <person name="Silar P."/>
            <person name="Natvig D."/>
            <person name="Lalanne C."/>
            <person name="Gautier V."/>
            <person name="Ament-velasquez S.L."/>
            <person name="Kruys A."/>
            <person name="Hutchinson M.I."/>
            <person name="Powell A.J."/>
            <person name="Barry K."/>
            <person name="Miller A.N."/>
            <person name="Grigoriev I.V."/>
            <person name="Debuchy R."/>
            <person name="Gladieux P."/>
            <person name="Thoren M.H."/>
            <person name="Johannesson H."/>
        </authorList>
    </citation>
    <scope>NUCLEOTIDE SEQUENCE</scope>
    <source>
        <strain evidence="1">CBS 232.78</strain>
    </source>
</reference>
<protein>
    <submittedName>
        <fullName evidence="1">Uncharacterized protein</fullName>
    </submittedName>
</protein>
<accession>A0AAE0K6T3</accession>
<organism evidence="1 2">
    <name type="scientific">Podospora didyma</name>
    <dbReference type="NCBI Taxonomy" id="330526"/>
    <lineage>
        <taxon>Eukaryota</taxon>
        <taxon>Fungi</taxon>
        <taxon>Dikarya</taxon>
        <taxon>Ascomycota</taxon>
        <taxon>Pezizomycotina</taxon>
        <taxon>Sordariomycetes</taxon>
        <taxon>Sordariomycetidae</taxon>
        <taxon>Sordariales</taxon>
        <taxon>Podosporaceae</taxon>
        <taxon>Podospora</taxon>
    </lineage>
</organism>
<dbReference type="Proteomes" id="UP001285441">
    <property type="component" value="Unassembled WGS sequence"/>
</dbReference>
<comment type="caution">
    <text evidence="1">The sequence shown here is derived from an EMBL/GenBank/DDBJ whole genome shotgun (WGS) entry which is preliminary data.</text>
</comment>
<proteinExistence type="predicted"/>
<name>A0AAE0K6T3_9PEZI</name>
<evidence type="ECO:0000313" key="2">
    <source>
        <dbReference type="Proteomes" id="UP001285441"/>
    </source>
</evidence>
<dbReference type="AlphaFoldDB" id="A0AAE0K6T3"/>
<sequence length="192" mass="20152">MGDNDFLGPNSAPIALRRTDKHGVNYDFSCRWVSGCVTTVDKQSFGFPLGSPSQITAYLLVREDFTKCNNGGVGGSCQVGCLLYTFEGGRGDAPSPDPCPGFDCRGCGAPFEAPECQRCCRGRLLLTSPNVVVGGNMGNASTNNGFTITDIMNGQTGGSSGARHRRGRREVPTGGMFRRAAAGISANVTAEV</sequence>
<gene>
    <name evidence="1" type="ORF">B0H63DRAFT_319049</name>
</gene>